<comment type="caution">
    <text evidence="1">The sequence shown here is derived from an EMBL/GenBank/DDBJ whole genome shotgun (WGS) entry which is preliminary data.</text>
</comment>
<reference evidence="1" key="1">
    <citation type="submission" date="2022-03" db="EMBL/GenBank/DDBJ databases">
        <authorList>
            <person name="Tunstrom K."/>
        </authorList>
    </citation>
    <scope>NUCLEOTIDE SEQUENCE</scope>
</reference>
<organism evidence="1 2">
    <name type="scientific">Euphydryas editha</name>
    <name type="common">Edith's checkerspot</name>
    <dbReference type="NCBI Taxonomy" id="104508"/>
    <lineage>
        <taxon>Eukaryota</taxon>
        <taxon>Metazoa</taxon>
        <taxon>Ecdysozoa</taxon>
        <taxon>Arthropoda</taxon>
        <taxon>Hexapoda</taxon>
        <taxon>Insecta</taxon>
        <taxon>Pterygota</taxon>
        <taxon>Neoptera</taxon>
        <taxon>Endopterygota</taxon>
        <taxon>Lepidoptera</taxon>
        <taxon>Glossata</taxon>
        <taxon>Ditrysia</taxon>
        <taxon>Papilionoidea</taxon>
        <taxon>Nymphalidae</taxon>
        <taxon>Nymphalinae</taxon>
        <taxon>Euphydryas</taxon>
    </lineage>
</organism>
<dbReference type="Proteomes" id="UP001153954">
    <property type="component" value="Unassembled WGS sequence"/>
</dbReference>
<protein>
    <submittedName>
        <fullName evidence="1">Uncharacterized protein</fullName>
    </submittedName>
</protein>
<proteinExistence type="predicted"/>
<keyword evidence="2" id="KW-1185">Reference proteome</keyword>
<name>A0AAU9TWE5_EUPED</name>
<dbReference type="EMBL" id="CAKOGL010000011">
    <property type="protein sequence ID" value="CAH2091999.1"/>
    <property type="molecule type" value="Genomic_DNA"/>
</dbReference>
<accession>A0AAU9TWE5</accession>
<gene>
    <name evidence="1" type="ORF">EEDITHA_LOCUS7806</name>
</gene>
<sequence length="165" mass="18126">MSTSSSPIMCKVTVVVRAATGDRDSVSPVAVACRGANRHYEYNVTFVIYEQSVSVVVPGAARRAVATELCDGIRAHQPLHGAAPRRVRHPAAKRAPPVRRQKLNNYNITQICLRATKMAIIHFENIRSRMPVSNCSWTRAVYGVKSCQQVLNTGILAFKVMSTCS</sequence>
<dbReference type="AlphaFoldDB" id="A0AAU9TWE5"/>
<evidence type="ECO:0000313" key="1">
    <source>
        <dbReference type="EMBL" id="CAH2091999.1"/>
    </source>
</evidence>
<evidence type="ECO:0000313" key="2">
    <source>
        <dbReference type="Proteomes" id="UP001153954"/>
    </source>
</evidence>